<protein>
    <recommendedName>
        <fullName evidence="4">DUF3899 domain-containing protein</fullName>
    </recommendedName>
</protein>
<keyword evidence="1" id="KW-0472">Membrane</keyword>
<accession>A0A444L920</accession>
<keyword evidence="1" id="KW-0812">Transmembrane</keyword>
<dbReference type="Proteomes" id="UP000288215">
    <property type="component" value="Unassembled WGS sequence"/>
</dbReference>
<proteinExistence type="predicted"/>
<dbReference type="EMBL" id="RXGA01000001">
    <property type="protein sequence ID" value="RWX74064.1"/>
    <property type="molecule type" value="Genomic_DNA"/>
</dbReference>
<sequence length="113" mass="12788">MRILLADFIILNIISLVIAAIGTLLGRELFNTFILLTFLLSGLVLIFGGYLGFFVSSISYSKLLAYLRLRRGVKEEEQKKEVKEKPEKRGLRTVVLGILLLVESLLLTLLMIY</sequence>
<reference evidence="2 3" key="1">
    <citation type="submission" date="2018-12" db="EMBL/GenBank/DDBJ databases">
        <title>The complete genome of the methanogenic archaea of the candidate phylum Verstraetearchaeota, obtained from the metagenome of underground thermal water.</title>
        <authorList>
            <person name="Kadnikov V.V."/>
            <person name="Mardanov A.V."/>
            <person name="Beletsky A.V."/>
            <person name="Karnachuk O.V."/>
            <person name="Ravin N.V."/>
        </authorList>
    </citation>
    <scope>NUCLEOTIDE SEQUENCE [LARGE SCALE GENOMIC DNA]</scope>
    <source>
        <strain evidence="2">Ch88</strain>
    </source>
</reference>
<evidence type="ECO:0008006" key="4">
    <source>
        <dbReference type="Google" id="ProtNLM"/>
    </source>
</evidence>
<evidence type="ECO:0000256" key="1">
    <source>
        <dbReference type="SAM" id="Phobius"/>
    </source>
</evidence>
<feature type="transmembrane region" description="Helical" evidence="1">
    <location>
        <begin position="93"/>
        <end position="112"/>
    </location>
</feature>
<dbReference type="AlphaFoldDB" id="A0A444L920"/>
<keyword evidence="1" id="KW-1133">Transmembrane helix</keyword>
<feature type="transmembrane region" description="Helical" evidence="1">
    <location>
        <begin position="29"/>
        <end position="53"/>
    </location>
</feature>
<gene>
    <name evidence="2" type="ORF">Metus_0089</name>
</gene>
<evidence type="ECO:0000313" key="3">
    <source>
        <dbReference type="Proteomes" id="UP000288215"/>
    </source>
</evidence>
<comment type="caution">
    <text evidence="2">The sequence shown here is derived from an EMBL/GenBank/DDBJ whole genome shotgun (WGS) entry which is preliminary data.</text>
</comment>
<name>A0A444L920_METS7</name>
<organism evidence="2 3">
    <name type="scientific">Methanosuratincola subterraneus</name>
    <dbReference type="NCBI Taxonomy" id="2593994"/>
    <lineage>
        <taxon>Archaea</taxon>
        <taxon>Thermoproteota</taxon>
        <taxon>Methanosuratincolia</taxon>
        <taxon>Candidatus Methanomethylicales</taxon>
        <taxon>Candidatus Methanomethylicaceae</taxon>
        <taxon>Candidatus Methanosuratincola (ex Vanwonterghem et al. 2016)</taxon>
    </lineage>
</organism>
<evidence type="ECO:0000313" key="2">
    <source>
        <dbReference type="EMBL" id="RWX74064.1"/>
    </source>
</evidence>